<dbReference type="PROSITE" id="PS00893">
    <property type="entry name" value="NUDIX_BOX"/>
    <property type="match status" value="1"/>
</dbReference>
<dbReference type="InterPro" id="IPR015797">
    <property type="entry name" value="NUDIX_hydrolase-like_dom_sf"/>
</dbReference>
<dbReference type="Pfam" id="PF00293">
    <property type="entry name" value="NUDIX"/>
    <property type="match status" value="1"/>
</dbReference>
<evidence type="ECO:0000313" key="7">
    <source>
        <dbReference type="EMBL" id="AJZ76405.1"/>
    </source>
</evidence>
<feature type="domain" description="Nudix hydrolase" evidence="6">
    <location>
        <begin position="4"/>
        <end position="136"/>
    </location>
</feature>
<dbReference type="PANTHER" id="PTHR21340:SF0">
    <property type="entry name" value="BIS(5'-NUCLEOSYL)-TETRAPHOSPHATASE [ASYMMETRICAL]"/>
    <property type="match status" value="1"/>
</dbReference>
<dbReference type="EMBL" id="CP011097">
    <property type="protein sequence ID" value="AJZ76405.1"/>
    <property type="molecule type" value="Genomic_DNA"/>
</dbReference>
<proteinExistence type="inferred from homology"/>
<dbReference type="CDD" id="cd03428">
    <property type="entry name" value="NUDIX_Ap4A_Nudt2"/>
    <property type="match status" value="1"/>
</dbReference>
<dbReference type="InterPro" id="IPR051325">
    <property type="entry name" value="Nudix_hydrolase_domain"/>
</dbReference>
<sequence length="140" mass="16418">MQEITERSSGIVLFREDGNKKLFLLLHYPSGHWDFVKGRIEKNEQLKEAALRESKEETGITDIEFIDGFEEKIQYTYQYGGKRVRKEVIFFLAKTKTKDVTLSDEHLDHVWLEYDDAFSKTTYQNAKDLLSKSKKLVFAS</sequence>
<keyword evidence="4 7" id="KW-0378">Hydrolase</keyword>
<name>A0A3G1B487_9ARCH</name>
<dbReference type="GeneID" id="24874622"/>
<accession>A0A3G1B487</accession>
<evidence type="ECO:0000256" key="3">
    <source>
        <dbReference type="ARBA" id="ARBA00022741"/>
    </source>
</evidence>
<dbReference type="KEGG" id="tah:SU86_008610"/>
<evidence type="ECO:0000256" key="4">
    <source>
        <dbReference type="ARBA" id="ARBA00022801"/>
    </source>
</evidence>
<dbReference type="InterPro" id="IPR000086">
    <property type="entry name" value="NUDIX_hydrolase_dom"/>
</dbReference>
<keyword evidence="3" id="KW-0547">Nucleotide-binding</keyword>
<dbReference type="Gene3D" id="3.90.79.10">
    <property type="entry name" value="Nucleoside Triphosphate Pyrophosphohydrolase"/>
    <property type="match status" value="1"/>
</dbReference>
<evidence type="ECO:0000259" key="6">
    <source>
        <dbReference type="PROSITE" id="PS51462"/>
    </source>
</evidence>
<reference evidence="7 8" key="1">
    <citation type="journal article" date="2016" name="Sci. Rep.">
        <title>A novel ammonia-oxidizing archaeon from wastewater treatment plant: Its enrichment, physiological and genomic characteristics.</title>
        <authorList>
            <person name="Li Y."/>
            <person name="Ding K."/>
            <person name="Wen X."/>
            <person name="Zhang B."/>
            <person name="Shen B."/>
            <person name="Yang Y."/>
        </authorList>
    </citation>
    <scope>NUCLEOTIDE SEQUENCE [LARGE SCALE GENOMIC DNA]</scope>
    <source>
        <strain evidence="7 8">SAT1</strain>
    </source>
</reference>
<keyword evidence="8" id="KW-1185">Reference proteome</keyword>
<dbReference type="Proteomes" id="UP000266745">
    <property type="component" value="Chromosome"/>
</dbReference>
<evidence type="ECO:0000313" key="8">
    <source>
        <dbReference type="Proteomes" id="UP000266745"/>
    </source>
</evidence>
<dbReference type="GO" id="GO:0004081">
    <property type="term" value="F:bis(5'-nucleosyl)-tetraphosphatase (asymmetrical) activity"/>
    <property type="evidence" value="ECO:0007669"/>
    <property type="project" value="TreeGrafter"/>
</dbReference>
<gene>
    <name evidence="7" type="ORF">SU86_008610</name>
</gene>
<dbReference type="AlphaFoldDB" id="A0A3G1B487"/>
<dbReference type="GO" id="GO:0006754">
    <property type="term" value="P:ATP biosynthetic process"/>
    <property type="evidence" value="ECO:0007669"/>
    <property type="project" value="TreeGrafter"/>
</dbReference>
<dbReference type="RefSeq" id="WP_048187144.1">
    <property type="nucleotide sequence ID" value="NZ_CP011097.1"/>
</dbReference>
<evidence type="ECO:0000256" key="1">
    <source>
        <dbReference type="ARBA" id="ARBA00005582"/>
    </source>
</evidence>
<dbReference type="GO" id="GO:0000166">
    <property type="term" value="F:nucleotide binding"/>
    <property type="evidence" value="ECO:0007669"/>
    <property type="project" value="UniProtKB-KW"/>
</dbReference>
<comment type="similarity">
    <text evidence="1">Belongs to the Nudix hydrolase family.</text>
</comment>
<protein>
    <recommendedName>
        <fullName evidence="2">Bis(5'-nucleosyl)-tetraphosphatase [asymmetrical]</fullName>
    </recommendedName>
    <alternativeName>
        <fullName evidence="5">Diadenosine 5',5'''-P1,P4-tetraphosphate asymmetrical hydrolase</fullName>
    </alternativeName>
</protein>
<dbReference type="PANTHER" id="PTHR21340">
    <property type="entry name" value="DIADENOSINE 5,5-P1,P4-TETRAPHOSPHATE PYROPHOSPHOHYDROLASE MUTT"/>
    <property type="match status" value="1"/>
</dbReference>
<dbReference type="OrthoDB" id="25379at2157"/>
<evidence type="ECO:0000256" key="2">
    <source>
        <dbReference type="ARBA" id="ARBA00018911"/>
    </source>
</evidence>
<dbReference type="InterPro" id="IPR020084">
    <property type="entry name" value="NUDIX_hydrolase_CS"/>
</dbReference>
<dbReference type="PROSITE" id="PS51462">
    <property type="entry name" value="NUDIX"/>
    <property type="match status" value="1"/>
</dbReference>
<dbReference type="STRING" id="1603555.SU86_008610"/>
<organism evidence="7 8">
    <name type="scientific">Candidatus Nitrosotenuis cloacae</name>
    <dbReference type="NCBI Taxonomy" id="1603555"/>
    <lineage>
        <taxon>Archaea</taxon>
        <taxon>Nitrososphaerota</taxon>
        <taxon>Candidatus Nitrosotenuis</taxon>
    </lineage>
</organism>
<dbReference type="GO" id="GO:0006167">
    <property type="term" value="P:AMP biosynthetic process"/>
    <property type="evidence" value="ECO:0007669"/>
    <property type="project" value="TreeGrafter"/>
</dbReference>
<dbReference type="SUPFAM" id="SSF55811">
    <property type="entry name" value="Nudix"/>
    <property type="match status" value="1"/>
</dbReference>
<evidence type="ECO:0000256" key="5">
    <source>
        <dbReference type="ARBA" id="ARBA00032644"/>
    </source>
</evidence>
<dbReference type="InterPro" id="IPR003565">
    <property type="entry name" value="Tetra_PHTase"/>
</dbReference>